<dbReference type="SUPFAM" id="SSF51126">
    <property type="entry name" value="Pectin lyase-like"/>
    <property type="match status" value="1"/>
</dbReference>
<evidence type="ECO:0000313" key="2">
    <source>
        <dbReference type="EMBL" id="QTA90029.1"/>
    </source>
</evidence>
<dbReference type="InterPro" id="IPR011050">
    <property type="entry name" value="Pectin_lyase_fold/virulence"/>
</dbReference>
<dbReference type="Proteomes" id="UP000663722">
    <property type="component" value="Chromosome"/>
</dbReference>
<gene>
    <name evidence="2" type="ORF">dnm_060890</name>
</gene>
<dbReference type="RefSeq" id="WP_207678412.1">
    <property type="nucleotide sequence ID" value="NZ_CP061800.1"/>
</dbReference>
<dbReference type="InterPro" id="IPR001791">
    <property type="entry name" value="Laminin_G"/>
</dbReference>
<keyword evidence="3" id="KW-1185">Reference proteome</keyword>
<protein>
    <recommendedName>
        <fullName evidence="1">Laminin G domain-containing protein</fullName>
    </recommendedName>
</protein>
<dbReference type="KEGG" id="dmm:dnm_060890"/>
<evidence type="ECO:0000313" key="3">
    <source>
        <dbReference type="Proteomes" id="UP000663722"/>
    </source>
</evidence>
<dbReference type="PROSITE" id="PS50025">
    <property type="entry name" value="LAM_G_DOMAIN"/>
    <property type="match status" value="1"/>
</dbReference>
<accession>A0A975GQL8</accession>
<dbReference type="AlphaFoldDB" id="A0A975GQL8"/>
<organism evidence="2 3">
    <name type="scientific">Desulfonema magnum</name>
    <dbReference type="NCBI Taxonomy" id="45655"/>
    <lineage>
        <taxon>Bacteria</taxon>
        <taxon>Pseudomonadati</taxon>
        <taxon>Thermodesulfobacteriota</taxon>
        <taxon>Desulfobacteria</taxon>
        <taxon>Desulfobacterales</taxon>
        <taxon>Desulfococcaceae</taxon>
        <taxon>Desulfonema</taxon>
    </lineage>
</organism>
<dbReference type="PANTHER" id="PTHR36453:SF1">
    <property type="entry name" value="RIGHT HANDED BETA HELIX DOMAIN-CONTAINING PROTEIN"/>
    <property type="match status" value="1"/>
</dbReference>
<dbReference type="Gene3D" id="2.60.120.200">
    <property type="match status" value="1"/>
</dbReference>
<feature type="domain" description="Laminin G" evidence="1">
    <location>
        <begin position="812"/>
        <end position="993"/>
    </location>
</feature>
<dbReference type="PANTHER" id="PTHR36453">
    <property type="entry name" value="SECRETED PROTEIN-RELATED"/>
    <property type="match status" value="1"/>
</dbReference>
<proteinExistence type="predicted"/>
<dbReference type="InterPro" id="IPR013320">
    <property type="entry name" value="ConA-like_dom_sf"/>
</dbReference>
<evidence type="ECO:0000259" key="1">
    <source>
        <dbReference type="PROSITE" id="PS50025"/>
    </source>
</evidence>
<dbReference type="SUPFAM" id="SSF49899">
    <property type="entry name" value="Concanavalin A-like lectins/glucanases"/>
    <property type="match status" value="1"/>
</dbReference>
<sequence length="1009" mass="114837">MPNDPIHLSMDPSWGKGKASIYGSLQIKDGWKQCNDSECLEIPSVGRHQTWYIDTDKNFVPCMLWEIQGDRVIRIPIARTPDWKIVDTDDPRSEWWELSGSILEVRIYLDKAYKFRVGDRITGTAWKNLGEDNNSVTEIGKDYIKIDAWNWKKGEIRQGSYITNGKIKAKVLKVSVYDVIFRLADIKHLSQNDPEYYVGATIWSEKESMPKPDADKVIGYDPSEHSLRVNYHREMNTPKKYDRYYLENLPKFLDSAGEFYYAEKGNKSGRVFIRLPEDRNPNVSITEAAKKFVLIDIKNKSNITISGIDLGFSNAISCGAKKARHSVLYASAIRIIGNCSNIRIFNSEISNAPAGVVAYPEKKGDRLDYIEVSDNYIHDIDGPAVALLNGRSHYRLKKTGARLIHVSVLRNRVKNVGYRSLNRGAIGSHTLHVEGGELTEVAGNVVDRSWGAGILVFTGSDYSRGEVERPLMRSLIHHNKVTNSLLGIQDYGGIASWMGGPSYVYCNISGNPVGYKHGHYRRAEKKNWYRTNSFGIGIYFDGQYKGYAFNNILWGKNNNVTDRIYNSCAFKEAMGFMNTVFNNTMYRFGVGLHKGMTQHNRCYYLGNLVLDMGHKFIQHEPKPEIIEYNSLAYAKNIFQGAPSHFGKLGKIVFPSLDKWKRNLKVNSARVPETGKVVKDTPVINEREHDFRLKPDSVAIDSGAKVFVPWSLYAVVGEWGFFHHPDNPKIILGENINWNEEWFHRSMYQDIPRNDLITHNISRSDFKSGILEDWIKGALCFNGKNQYCDIPDDFLKKGYNWSKLRCKERRPCQGYYNGKKRVTVDMGTNNFLIEVIFQTDKGLTRGGIVCKRDDKGYILDIEKNGRIRLGLHFGRSECSRSSADKINDGKWHHVVAEADRTISKGINIYVDGKLSNGYWKGVMDNKTSLSNTTNFTVGKTTGSEEKFFKGAIDFLRISRGTLENAETTIDELYNWEFNGPFLKDFYGRPIMGKCRDAGALEYAEGVENAF</sequence>
<dbReference type="EMBL" id="CP061800">
    <property type="protein sequence ID" value="QTA90029.1"/>
    <property type="molecule type" value="Genomic_DNA"/>
</dbReference>
<reference evidence="2" key="1">
    <citation type="journal article" date="2021" name="Microb. Physiol.">
        <title>Proteogenomic Insights into the Physiology of Marine, Sulfate-Reducing, Filamentous Desulfonema limicola and Desulfonema magnum.</title>
        <authorList>
            <person name="Schnaars V."/>
            <person name="Wohlbrand L."/>
            <person name="Scheve S."/>
            <person name="Hinrichs C."/>
            <person name="Reinhardt R."/>
            <person name="Rabus R."/>
        </authorList>
    </citation>
    <scope>NUCLEOTIDE SEQUENCE</scope>
    <source>
        <strain evidence="2">4be13</strain>
    </source>
</reference>
<name>A0A975GQL8_9BACT</name>
<dbReference type="Pfam" id="PF13385">
    <property type="entry name" value="Laminin_G_3"/>
    <property type="match status" value="1"/>
</dbReference>